<feature type="domain" description="PGG" evidence="5">
    <location>
        <begin position="602"/>
        <end position="726"/>
    </location>
</feature>
<dbReference type="Gene3D" id="1.25.40.20">
    <property type="entry name" value="Ankyrin repeat-containing domain"/>
    <property type="match status" value="4"/>
</dbReference>
<feature type="repeat" description="ANK" evidence="3">
    <location>
        <begin position="269"/>
        <end position="302"/>
    </location>
</feature>
<dbReference type="InterPro" id="IPR002110">
    <property type="entry name" value="Ankyrin_rpt"/>
</dbReference>
<evidence type="ECO:0000256" key="4">
    <source>
        <dbReference type="SAM" id="Phobius"/>
    </source>
</evidence>
<keyword evidence="4" id="KW-0812">Transmembrane</keyword>
<keyword evidence="7" id="KW-1185">Reference proteome</keyword>
<name>A0ABD3ILR0_9MARC</name>
<keyword evidence="1" id="KW-0677">Repeat</keyword>
<dbReference type="Pfam" id="PF00023">
    <property type="entry name" value="Ank"/>
    <property type="match status" value="1"/>
</dbReference>
<feature type="transmembrane region" description="Helical" evidence="4">
    <location>
        <begin position="669"/>
        <end position="691"/>
    </location>
</feature>
<feature type="transmembrane region" description="Helical" evidence="4">
    <location>
        <begin position="703"/>
        <end position="727"/>
    </location>
</feature>
<dbReference type="PROSITE" id="PS50297">
    <property type="entry name" value="ANK_REP_REGION"/>
    <property type="match status" value="4"/>
</dbReference>
<dbReference type="AlphaFoldDB" id="A0ABD3ILR0"/>
<keyword evidence="2 3" id="KW-0040">ANK repeat</keyword>
<proteinExistence type="predicted"/>
<sequence length="953" mass="105527">MDEDELVALNGDQWYSLLQKIDALTPDEDKLTVDSLYQAVFSILEPQELVLHWSLDPSSPVGHDAFSVVFSWSCRFSVPLNKGRGRMQRTFLHFAAEKNFKKVTKFLMDISGDIDVNVKDSTGCTPLHLACSEGSEEITKSLLEHPDIEVNVKDSTQCTPLLFACRQGFEEITKLLLLRPEIDVNAADTRHITPLHFAAFRGIDGAVSLLVQHPDIDLYSRTAHEEMTALHMAACQGDANIVRMILDAESRDCVDVEETVPLVMKVDRLKRTPLHYAAYEQRLDVVKELLQSPGLDFNIGDDRSFTALHLAVLRGHVTIVQLLLNQQNINLNIVTECISENDLERVRGWQEDVDGKETPCPRLIDYIPFQKVAGMTALHCALELVEVELATEDCSMEGMMGVVNVLLAHPNIDINIVNENGESPLHVALRRKLGPILLRLFGKHEDMVDPCVHLLRSYCKEGNLDMSIIDPVLEKLHASLDRLNLKIDVGKFDTLPLTHKAAIVGKEELLSVLVDIQQLGDINAEDGEKRTPLHYATIAGQMKSVKLLLMNPGLRANHEDLYNKTALQIAFETEQKDIEKQLLEKPEVKDWLDRVYRDRQLYSDAANAILVGAALIAGVTYGGWLQPPLGYTPYYEFPVSDPAPPDTYQVFAAVKQHVTVRIFWVCNNLSFFLAIAAVLSGAAAVLPMSDVFIAEEVRTLRRYLLVTALLVMFAIIFVLGGFAAAGFASLPPILNLEMNMIISSVIAAYVGSGPNYESQYSHDTPESVSLGEAYGSTIHQPSSLVLHRLDETLFLSEYTHSSSVAETRASATSSKLSFILPSVGIRQTFYLTSPASVSSGSTLAASARCSSSTGALEFRALVPLLDPKLAIHPLVPFVEWITRGLFEGLDIPGTWSLNERFVHVSREQKITVAEDHPPALIRREKSSSENCGGLIFLPDVEPQLAQKRADGVG</sequence>
<feature type="repeat" description="ANK" evidence="3">
    <location>
        <begin position="528"/>
        <end position="561"/>
    </location>
</feature>
<dbReference type="Pfam" id="PF12796">
    <property type="entry name" value="Ank_2"/>
    <property type="match status" value="3"/>
</dbReference>
<evidence type="ECO:0000256" key="3">
    <source>
        <dbReference type="PROSITE-ProRule" id="PRU00023"/>
    </source>
</evidence>
<organism evidence="6 7">
    <name type="scientific">Riccia sorocarpa</name>
    <dbReference type="NCBI Taxonomy" id="122646"/>
    <lineage>
        <taxon>Eukaryota</taxon>
        <taxon>Viridiplantae</taxon>
        <taxon>Streptophyta</taxon>
        <taxon>Embryophyta</taxon>
        <taxon>Marchantiophyta</taxon>
        <taxon>Marchantiopsida</taxon>
        <taxon>Marchantiidae</taxon>
        <taxon>Marchantiales</taxon>
        <taxon>Ricciaceae</taxon>
        <taxon>Riccia</taxon>
    </lineage>
</organism>
<dbReference type="EMBL" id="JBJQOH010000001">
    <property type="protein sequence ID" value="KAL3702454.1"/>
    <property type="molecule type" value="Genomic_DNA"/>
</dbReference>
<feature type="repeat" description="ANK" evidence="3">
    <location>
        <begin position="303"/>
        <end position="325"/>
    </location>
</feature>
<evidence type="ECO:0000256" key="1">
    <source>
        <dbReference type="ARBA" id="ARBA00022737"/>
    </source>
</evidence>
<keyword evidence="4" id="KW-0472">Membrane</keyword>
<dbReference type="SMART" id="SM00248">
    <property type="entry name" value="ANK"/>
    <property type="match status" value="12"/>
</dbReference>
<accession>A0ABD3ILR0</accession>
<dbReference type="InterPro" id="IPR051165">
    <property type="entry name" value="Multifunctional_ANK_Repeat"/>
</dbReference>
<dbReference type="Pfam" id="PF13962">
    <property type="entry name" value="PGG"/>
    <property type="match status" value="1"/>
</dbReference>
<dbReference type="Proteomes" id="UP001633002">
    <property type="component" value="Unassembled WGS sequence"/>
</dbReference>
<dbReference type="PANTHER" id="PTHR24123">
    <property type="entry name" value="ANKYRIN REPEAT-CONTAINING"/>
    <property type="match status" value="1"/>
</dbReference>
<dbReference type="SUPFAM" id="SSF48403">
    <property type="entry name" value="Ankyrin repeat"/>
    <property type="match status" value="2"/>
</dbReference>
<reference evidence="6 7" key="1">
    <citation type="submission" date="2024-09" db="EMBL/GenBank/DDBJ databases">
        <title>Chromosome-scale assembly of Riccia sorocarpa.</title>
        <authorList>
            <person name="Paukszto L."/>
        </authorList>
    </citation>
    <scope>NUCLEOTIDE SEQUENCE [LARGE SCALE GENOMIC DNA]</scope>
    <source>
        <strain evidence="6">LP-2024</strain>
        <tissue evidence="6">Aerial parts of the thallus</tissue>
    </source>
</reference>
<dbReference type="PANTHER" id="PTHR24123:SF33">
    <property type="entry name" value="PROTEIN HOS4"/>
    <property type="match status" value="1"/>
</dbReference>
<dbReference type="PROSITE" id="PS50088">
    <property type="entry name" value="ANK_REPEAT"/>
    <property type="match status" value="4"/>
</dbReference>
<evidence type="ECO:0000256" key="2">
    <source>
        <dbReference type="ARBA" id="ARBA00023043"/>
    </source>
</evidence>
<dbReference type="InterPro" id="IPR036770">
    <property type="entry name" value="Ankyrin_rpt-contain_sf"/>
</dbReference>
<protein>
    <recommendedName>
        <fullName evidence="5">PGG domain-containing protein</fullName>
    </recommendedName>
</protein>
<evidence type="ECO:0000313" key="7">
    <source>
        <dbReference type="Proteomes" id="UP001633002"/>
    </source>
</evidence>
<feature type="repeat" description="ANK" evidence="3">
    <location>
        <begin position="122"/>
        <end position="145"/>
    </location>
</feature>
<evidence type="ECO:0000313" key="6">
    <source>
        <dbReference type="EMBL" id="KAL3702454.1"/>
    </source>
</evidence>
<dbReference type="InterPro" id="IPR026961">
    <property type="entry name" value="PGG_dom"/>
</dbReference>
<evidence type="ECO:0000259" key="5">
    <source>
        <dbReference type="Pfam" id="PF13962"/>
    </source>
</evidence>
<keyword evidence="4" id="KW-1133">Transmembrane helix</keyword>
<comment type="caution">
    <text evidence="6">The sequence shown here is derived from an EMBL/GenBank/DDBJ whole genome shotgun (WGS) entry which is preliminary data.</text>
</comment>
<gene>
    <name evidence="6" type="ORF">R1sor_020476</name>
</gene>